<dbReference type="EMBL" id="CP023324">
    <property type="protein sequence ID" value="ATY63647.1"/>
    <property type="molecule type" value="Genomic_DNA"/>
</dbReference>
<gene>
    <name evidence="3" type="ORF">A9K55_007568</name>
</gene>
<reference evidence="3 4" key="1">
    <citation type="journal article" date="2017" name="BMC Genomics">
        <title>Chromosome level assembly and secondary metabolite potential of the parasitic fungus Cordyceps militaris.</title>
        <authorList>
            <person name="Kramer G.J."/>
            <person name="Nodwell J.R."/>
        </authorList>
    </citation>
    <scope>NUCLEOTIDE SEQUENCE [LARGE SCALE GENOMIC DNA]</scope>
    <source>
        <strain evidence="3 4">ATCC 34164</strain>
    </source>
</reference>
<proteinExistence type="predicted"/>
<sequence length="336" mass="36776">MACSAIVIGDCCAMVEKANIEAVHSCLSALSLEFVGQQVRYYWRGVAWAFQAPLHRGTSALLQLHVIMDAASEEYLHNLGDRISRALEGNLTAIYLHGSAVLRGYNCRWSDLEVLVVVPSQTTPAQRAAVAETVSEKALPCPATGLEISIVTESATANPDTAAPAFELHMTTAASNSKIVEGRGHDGDPGLLIHFAVCRAKGRILANFAAPKMRVDVFGAVPRKRIITRLQDELRRATSEGPQHYAVLNASRAWMYAGTRQFVSKAKGGQWAMARLQRDERIPDQGNKMTLIERALARQTGDEAVILVADDVKRYVDFVLQILELAGDAEANRQRR</sequence>
<evidence type="ECO:0000313" key="4">
    <source>
        <dbReference type="Proteomes" id="UP000323067"/>
    </source>
</evidence>
<dbReference type="Proteomes" id="UP000323067">
    <property type="component" value="Chromosome vii"/>
</dbReference>
<evidence type="ECO:0000259" key="2">
    <source>
        <dbReference type="Pfam" id="PF13427"/>
    </source>
</evidence>
<dbReference type="OrthoDB" id="4869123at2759"/>
<name>A0A2H4SKK7_CORMI</name>
<evidence type="ECO:0000256" key="1">
    <source>
        <dbReference type="ARBA" id="ARBA00022679"/>
    </source>
</evidence>
<feature type="domain" description="Adenylyltransferase AadA C-terminal" evidence="2">
    <location>
        <begin position="216"/>
        <end position="318"/>
    </location>
</feature>
<dbReference type="Pfam" id="PF13427">
    <property type="entry name" value="AadA_C"/>
    <property type="match status" value="1"/>
</dbReference>
<accession>A0A2H4SKK7</accession>
<keyword evidence="1 3" id="KW-0808">Transferase</keyword>
<dbReference type="GO" id="GO:0016740">
    <property type="term" value="F:transferase activity"/>
    <property type="evidence" value="ECO:0007669"/>
    <property type="project" value="UniProtKB-KW"/>
</dbReference>
<protein>
    <submittedName>
        <fullName evidence="3">Nucleotidyl transferase domain</fullName>
    </submittedName>
</protein>
<dbReference type="VEuPathDB" id="FungiDB:A9K55_007568"/>
<dbReference type="CDD" id="cd05403">
    <property type="entry name" value="NT_KNTase_like"/>
    <property type="match status" value="1"/>
</dbReference>
<dbReference type="AlphaFoldDB" id="A0A2H4SKK7"/>
<evidence type="ECO:0000313" key="3">
    <source>
        <dbReference type="EMBL" id="ATY63647.1"/>
    </source>
</evidence>
<dbReference type="InterPro" id="IPR025184">
    <property type="entry name" value="AadA_C"/>
</dbReference>
<dbReference type="VEuPathDB" id="FungiDB:CCM_00030"/>
<organism evidence="3 4">
    <name type="scientific">Cordyceps militaris</name>
    <name type="common">Caterpillar fungus</name>
    <name type="synonym">Clavaria militaris</name>
    <dbReference type="NCBI Taxonomy" id="73501"/>
    <lineage>
        <taxon>Eukaryota</taxon>
        <taxon>Fungi</taxon>
        <taxon>Dikarya</taxon>
        <taxon>Ascomycota</taxon>
        <taxon>Pezizomycotina</taxon>
        <taxon>Sordariomycetes</taxon>
        <taxon>Hypocreomycetidae</taxon>
        <taxon>Hypocreales</taxon>
        <taxon>Cordycipitaceae</taxon>
        <taxon>Cordyceps</taxon>
    </lineage>
</organism>